<accession>A0A543ALY9</accession>
<dbReference type="EMBL" id="VFOU01000001">
    <property type="protein sequence ID" value="TQL73597.1"/>
    <property type="molecule type" value="Genomic_DNA"/>
</dbReference>
<dbReference type="Proteomes" id="UP000319746">
    <property type="component" value="Unassembled WGS sequence"/>
</dbReference>
<gene>
    <name evidence="1" type="ORF">FB556_0037</name>
</gene>
<sequence length="47" mass="5152">MGDPACWLDRLCPDCSAMLDDVTSQSTVICWRCGAQIRFDDDGPTSV</sequence>
<dbReference type="AlphaFoldDB" id="A0A543ALY9"/>
<protein>
    <submittedName>
        <fullName evidence="1">Uncharacterized protein</fullName>
    </submittedName>
</protein>
<proteinExistence type="predicted"/>
<organism evidence="1 2">
    <name type="scientific">Enteractinococcus coprophilus</name>
    <dbReference type="NCBI Taxonomy" id="1027633"/>
    <lineage>
        <taxon>Bacteria</taxon>
        <taxon>Bacillati</taxon>
        <taxon>Actinomycetota</taxon>
        <taxon>Actinomycetes</taxon>
        <taxon>Micrococcales</taxon>
        <taxon>Micrococcaceae</taxon>
    </lineage>
</organism>
<comment type="caution">
    <text evidence="1">The sequence shown here is derived from an EMBL/GenBank/DDBJ whole genome shotgun (WGS) entry which is preliminary data.</text>
</comment>
<evidence type="ECO:0000313" key="2">
    <source>
        <dbReference type="Proteomes" id="UP000319746"/>
    </source>
</evidence>
<reference evidence="1 2" key="1">
    <citation type="submission" date="2019-06" db="EMBL/GenBank/DDBJ databases">
        <title>Sequencing the genomes of 1000 actinobacteria strains.</title>
        <authorList>
            <person name="Klenk H.-P."/>
        </authorList>
    </citation>
    <scope>NUCLEOTIDE SEQUENCE [LARGE SCALE GENOMIC DNA]</scope>
    <source>
        <strain evidence="1 2">DSM 24083</strain>
    </source>
</reference>
<evidence type="ECO:0000313" key="1">
    <source>
        <dbReference type="EMBL" id="TQL73597.1"/>
    </source>
</evidence>
<keyword evidence="2" id="KW-1185">Reference proteome</keyword>
<name>A0A543ALY9_9MICC</name>